<organism evidence="1 2">
    <name type="scientific">Salmonella enterica I</name>
    <dbReference type="NCBI Taxonomy" id="59201"/>
    <lineage>
        <taxon>Bacteria</taxon>
        <taxon>Pseudomonadati</taxon>
        <taxon>Pseudomonadota</taxon>
        <taxon>Gammaproteobacteria</taxon>
        <taxon>Enterobacterales</taxon>
        <taxon>Enterobacteriaceae</taxon>
        <taxon>Salmonella</taxon>
    </lineage>
</organism>
<dbReference type="Proteomes" id="UP000282086">
    <property type="component" value="Chromosome"/>
</dbReference>
<evidence type="ECO:0000313" key="1">
    <source>
        <dbReference type="EMBL" id="VDZ94280.1"/>
    </source>
</evidence>
<gene>
    <name evidence="1" type="ORF">NCTC129_00357</name>
</gene>
<name>A0A447MT84_SALET</name>
<protein>
    <submittedName>
        <fullName evidence="1">Uncharacterized protein</fullName>
    </submittedName>
</protein>
<dbReference type="EMBL" id="LR134140">
    <property type="protein sequence ID" value="VDZ94280.1"/>
    <property type="molecule type" value="Genomic_DNA"/>
</dbReference>
<evidence type="ECO:0000313" key="2">
    <source>
        <dbReference type="Proteomes" id="UP000282086"/>
    </source>
</evidence>
<proteinExistence type="predicted"/>
<reference evidence="1 2" key="1">
    <citation type="submission" date="2018-12" db="EMBL/GenBank/DDBJ databases">
        <authorList>
            <consortium name="Pathogen Informatics"/>
        </authorList>
    </citation>
    <scope>NUCLEOTIDE SEQUENCE [LARGE SCALE GENOMIC DNA]</scope>
    <source>
        <strain evidence="1 2">NCTC129</strain>
    </source>
</reference>
<accession>A0A447MT84</accession>
<sequence length="46" mass="4746">MRSWLGEGSQGATVAQCMRGSAGYGSGDGVINRYCDDAVTFADLDG</sequence>
<dbReference type="AlphaFoldDB" id="A0A447MT84"/>